<evidence type="ECO:0000256" key="7">
    <source>
        <dbReference type="ARBA" id="ARBA00023316"/>
    </source>
</evidence>
<dbReference type="InterPro" id="IPR005200">
    <property type="entry name" value="Endo-beta-glucanase"/>
</dbReference>
<dbReference type="GO" id="GO:0042973">
    <property type="term" value="F:glucan endo-1,3-beta-D-glucosidase activity"/>
    <property type="evidence" value="ECO:0007669"/>
    <property type="project" value="UniProtKB-EC"/>
</dbReference>
<keyword evidence="6" id="KW-0326">Glycosidase</keyword>
<comment type="catalytic activity">
    <reaction evidence="1">
        <text>Hydrolysis of (1-&gt;3)-beta-D-glucosidic linkages in (1-&gt;3)-beta-D-glucans.</text>
        <dbReference type="EC" id="3.2.1.39"/>
    </reaction>
</comment>
<evidence type="ECO:0000256" key="4">
    <source>
        <dbReference type="ARBA" id="ARBA00022801"/>
    </source>
</evidence>
<evidence type="ECO:0000259" key="9">
    <source>
        <dbReference type="PROSITE" id="PS50022"/>
    </source>
</evidence>
<keyword evidence="8" id="KW-0624">Polysaccharide degradation</keyword>
<accession>A0A1M7KPB6</accession>
<gene>
    <name evidence="10" type="ORF">SAMN02746066_02866</name>
</gene>
<dbReference type="PANTHER" id="PTHR31983:SF0">
    <property type="entry name" value="GLUCAN ENDO-1,3-BETA-D-GLUCOSIDASE 2"/>
    <property type="match status" value="1"/>
</dbReference>
<keyword evidence="4" id="KW-0378">Hydrolase</keyword>
<dbReference type="InterPro" id="IPR008979">
    <property type="entry name" value="Galactose-bd-like_sf"/>
</dbReference>
<keyword evidence="11" id="KW-1185">Reference proteome</keyword>
<comment type="similarity">
    <text evidence="2">Belongs to the glycosyl hydrolase 81 family.</text>
</comment>
<dbReference type="Pfam" id="PF17652">
    <property type="entry name" value="Glyco_hydro81C"/>
    <property type="match status" value="1"/>
</dbReference>
<dbReference type="GO" id="GO:0052861">
    <property type="term" value="F:endo-1,3(4)-beta-glucanase activity"/>
    <property type="evidence" value="ECO:0007669"/>
    <property type="project" value="InterPro"/>
</dbReference>
<reference evidence="10 11" key="1">
    <citation type="submission" date="2016-11" db="EMBL/GenBank/DDBJ databases">
        <authorList>
            <person name="Jaros S."/>
            <person name="Januszkiewicz K."/>
            <person name="Wedrychowicz H."/>
        </authorList>
    </citation>
    <scope>NUCLEOTIDE SEQUENCE [LARGE SCALE GENOMIC DNA]</scope>
    <source>
        <strain evidence="10 11">DSM 15930</strain>
    </source>
</reference>
<proteinExistence type="inferred from homology"/>
<dbReference type="InterPro" id="IPR000421">
    <property type="entry name" value="FA58C"/>
</dbReference>
<dbReference type="EMBL" id="FRCP01000014">
    <property type="protein sequence ID" value="SHM67340.1"/>
    <property type="molecule type" value="Genomic_DNA"/>
</dbReference>
<dbReference type="Gene3D" id="2.60.120.260">
    <property type="entry name" value="Galactose-binding domain-like"/>
    <property type="match status" value="4"/>
</dbReference>
<feature type="domain" description="F5/8 type C" evidence="9">
    <location>
        <begin position="172"/>
        <end position="322"/>
    </location>
</feature>
<dbReference type="Pfam" id="PF13290">
    <property type="entry name" value="CHB_HEX_C_1"/>
    <property type="match status" value="2"/>
</dbReference>
<feature type="domain" description="F5/8 type C" evidence="9">
    <location>
        <begin position="1210"/>
        <end position="1346"/>
    </location>
</feature>
<evidence type="ECO:0000256" key="3">
    <source>
        <dbReference type="ARBA" id="ARBA00012780"/>
    </source>
</evidence>
<dbReference type="Proteomes" id="UP000184038">
    <property type="component" value="Unassembled WGS sequence"/>
</dbReference>
<organism evidence="10 11">
    <name type="scientific">Anaerosporobacter mobilis DSM 15930</name>
    <dbReference type="NCBI Taxonomy" id="1120996"/>
    <lineage>
        <taxon>Bacteria</taxon>
        <taxon>Bacillati</taxon>
        <taxon>Bacillota</taxon>
        <taxon>Clostridia</taxon>
        <taxon>Lachnospirales</taxon>
        <taxon>Lachnospiraceae</taxon>
        <taxon>Anaerosporobacter</taxon>
    </lineage>
</organism>
<feature type="domain" description="F5/8 type C" evidence="9">
    <location>
        <begin position="37"/>
        <end position="169"/>
    </location>
</feature>
<dbReference type="InterPro" id="IPR040720">
    <property type="entry name" value="GH81_C"/>
</dbReference>
<name>A0A1M7KPB6_9FIRM</name>
<evidence type="ECO:0000256" key="2">
    <source>
        <dbReference type="ARBA" id="ARBA00010730"/>
    </source>
</evidence>
<evidence type="ECO:0000256" key="8">
    <source>
        <dbReference type="ARBA" id="ARBA00023326"/>
    </source>
</evidence>
<dbReference type="PROSITE" id="PS50022">
    <property type="entry name" value="FA58C_3"/>
    <property type="match status" value="4"/>
</dbReference>
<keyword evidence="7" id="KW-0961">Cell wall biogenesis/degradation</keyword>
<dbReference type="GO" id="GO:0071555">
    <property type="term" value="P:cell wall organization"/>
    <property type="evidence" value="ECO:0007669"/>
    <property type="project" value="UniProtKB-KW"/>
</dbReference>
<evidence type="ECO:0000256" key="5">
    <source>
        <dbReference type="ARBA" id="ARBA00023277"/>
    </source>
</evidence>
<keyword evidence="5" id="KW-0119">Carbohydrate metabolism</keyword>
<dbReference type="SUPFAM" id="SSF49785">
    <property type="entry name" value="Galactose-binding domain-like"/>
    <property type="match status" value="4"/>
</dbReference>
<dbReference type="Pfam" id="PF00754">
    <property type="entry name" value="F5_F8_type_C"/>
    <property type="match status" value="1"/>
</dbReference>
<evidence type="ECO:0000313" key="10">
    <source>
        <dbReference type="EMBL" id="SHM67340.1"/>
    </source>
</evidence>
<dbReference type="Pfam" id="PF22633">
    <property type="entry name" value="F5_F8_type_C_2"/>
    <property type="match status" value="3"/>
</dbReference>
<evidence type="ECO:0000256" key="1">
    <source>
        <dbReference type="ARBA" id="ARBA00000382"/>
    </source>
</evidence>
<feature type="domain" description="F5/8 type C" evidence="9">
    <location>
        <begin position="1420"/>
        <end position="1566"/>
    </location>
</feature>
<protein>
    <recommendedName>
        <fullName evidence="3">glucan endo-1,3-beta-D-glucosidase</fullName>
        <ecNumber evidence="3">3.2.1.39</ecNumber>
    </recommendedName>
</protein>
<sequence>MFRRKVVTYVRRSLATVLATTLLVGLLPYGGDMVKAADESPYVISQGRTVYASSSQANSDADLVVDGDTSTRWESTWESNSEWLYVDLGKTADISNIKIFWEGAYATSYKIQFSEDEEKWIDRYQVTDGKGGVQTVDITGKARYVRIYMDKKALPAYGYSLYEFQVYGKGGLTERPVDYGENIALSKSVTASSLRDVWWMYDENGVINQDAVKATNAVDGKSNTYWTSGEKDNQWICVDLGRSYTIGRVVIDFASDAGKIYDIQVSEDGKNWTTVYRQLRGYAHEDSNVPMHVKGRYVRMYGYTRVESGSGFSINEFQVYSYKAGDAIVNYTIEDLPTLQIEQSKTGKGSYVTDAMYYEKAKLPTYLKEGLTAPIDSNDWWQSSLINKYGNLMSILPLKAKYTSKGLAVLTATEGWLPTMGETDVNVSVQSETLPDLYVLPENLDSLSSYDRVAGYSDYAVNLDLCDKNGVAMTSTFVKGSPYIFTEFGERKATFLSGANITSVFDNNGNELFLNSNTITTDHIGLEVVDNDNKDKNKTAKSYYSITVPEGTVFKKVGSSIKVTFQSTNGYMSIGTMNEKKQLKLFHEHGYAFVKDTSVTYVYDENTSNITTEYQITTEVKRNGYSDKTIQCLLPHQWKKSQDDEANIGIYSSVRGDMKAIVSNVFHTSETFLGLLPTFAMPSNEEFNSEEANAYLKKLEVATRNLQPAGDAYWEGKNLHPLGMGVLMADQLGETELRDIFLGRIKEILINWFTYDGEGDVSFFIYNKNWGTLYYLNSEFGANSAICDHHFTYGYFMFAATVLATYDNEFYNDYKEMIEMMIRDYANPSDNDNEYCRFRSYDLYEGHSWAGGYADNDSGNNQESASESLFSWVSLYLWGILTENNSYRDAGVFGFTNEMDTVKQYWFNYDLDNWIEEWPYEVVGQVYGGINFYGTFFGGQPLYVYGIQWLPISEYLTYYGMDQQRATDIYKGLLEDTEIAMDKAVKVAKKEGKSDKEIQAMLDSYPQADTGWQHITWPFLSQTNPALALDKFNSNVSRIQNTDTANTYWFINSMLELGYKTDKIWAVGDVSASVYYNETTKKYTATVWNPANETRLVSFMTNSGIKGTASVGAKALVSFEVYTDKNFTVTQASTPVISVPTGTYGDTQYVEIKTDTPGATMYYTTDGSMPTKNSKVYNGVFAVSSTSTVKAIAVVEQMITSPMVASTITIKGAEISNKTNLAYGKEVVTSTTENAGTAGSNMVDGKDSARWSSNFSDNEWFEVDLGASFQVNKFTFNWEASYATAYNLQVSNDGKTWTTVYETKSGTGGKEEIIIDAVTCRYVRFQGIKRALDYGYSIWEFGVYEAVQVEQPKFSVEGGSFKEAQNVAINCNTSGVEIRYTTDGSIPTENSKLYVPTIKVDKTTTIKAIAFRKGMVPSKVAEITYVIGESEGGEQTPETNLSKGKDTYSSGDEVAVFASSYAVDGDEGTRWSSNFSDDAWIIVDLGKVYSVDKVVLNWENAYGKAYSLQVSEDQANWNTVYTKQNGTGGVESIELPVTKARYIKLQGVERALPYGYSLWEFTVYGK</sequence>
<dbReference type="EC" id="3.2.1.39" evidence="3"/>
<dbReference type="STRING" id="1120996.SAMN02746066_02866"/>
<dbReference type="PROSITE" id="PS52008">
    <property type="entry name" value="GH81"/>
    <property type="match status" value="1"/>
</dbReference>
<dbReference type="PANTHER" id="PTHR31983">
    <property type="entry name" value="ENDO-1,3(4)-BETA-GLUCANASE 1"/>
    <property type="match status" value="1"/>
</dbReference>
<evidence type="ECO:0000313" key="11">
    <source>
        <dbReference type="Proteomes" id="UP000184038"/>
    </source>
</evidence>
<evidence type="ECO:0000256" key="6">
    <source>
        <dbReference type="ARBA" id="ARBA00023295"/>
    </source>
</evidence>
<dbReference type="GO" id="GO:0000272">
    <property type="term" value="P:polysaccharide catabolic process"/>
    <property type="evidence" value="ECO:0007669"/>
    <property type="project" value="UniProtKB-KW"/>
</dbReference>
<dbReference type="RefSeq" id="WP_073288873.1">
    <property type="nucleotide sequence ID" value="NZ_FRCP01000014.1"/>
</dbReference>
<dbReference type="InterPro" id="IPR059177">
    <property type="entry name" value="GH29D-like_dom"/>
</dbReference>